<dbReference type="SUPFAM" id="SSF52980">
    <property type="entry name" value="Restriction endonuclease-like"/>
    <property type="match status" value="1"/>
</dbReference>
<organism evidence="1 2">
    <name type="scientific">Saprolegnia parasitica (strain CBS 223.65)</name>
    <dbReference type="NCBI Taxonomy" id="695850"/>
    <lineage>
        <taxon>Eukaryota</taxon>
        <taxon>Sar</taxon>
        <taxon>Stramenopiles</taxon>
        <taxon>Oomycota</taxon>
        <taxon>Saprolegniomycetes</taxon>
        <taxon>Saprolegniales</taxon>
        <taxon>Saprolegniaceae</taxon>
        <taxon>Saprolegnia</taxon>
    </lineage>
</organism>
<dbReference type="Proteomes" id="UP000030745">
    <property type="component" value="Unassembled WGS sequence"/>
</dbReference>
<gene>
    <name evidence="1" type="ORF">SPRG_10584</name>
</gene>
<dbReference type="RefSeq" id="XP_012205101.1">
    <property type="nucleotide sequence ID" value="XM_012349711.1"/>
</dbReference>
<dbReference type="Gene3D" id="3.90.320.10">
    <property type="match status" value="1"/>
</dbReference>
<dbReference type="GeneID" id="24132686"/>
<dbReference type="AlphaFoldDB" id="A0A067CBI3"/>
<dbReference type="GO" id="GO:0006281">
    <property type="term" value="P:DNA repair"/>
    <property type="evidence" value="ECO:0007669"/>
    <property type="project" value="UniProtKB-ARBA"/>
</dbReference>
<dbReference type="InterPro" id="IPR011604">
    <property type="entry name" value="PDDEXK-like_dom_sf"/>
</dbReference>
<sequence length="317" mass="35953">MALWRRGFHRGSQAATFATKQYKSNYEKQIVIYASEVPVICGVNPYRCISDVFLSTWKRTDKALVQRLESQLAPEIPATIEERIEQLVQEEPIVQALLDTPSVTTEDVQRVKVQVKKEVEALPQYTPEEKVELTQALTSTIQTQFGIAQEAHALTTYETTTSKAVEQRNAKFWSKRLGRVECIDGGYRNVLVGGRIDGLAGESVIEVKNRMTKFMTPLPKYDVYQLQTYLYLLDSDEGEIVEHLKKKADASKSTKIARDPALWDENVLPYIARFAHSLGRFMDAPQETHASFLKQSADGRKEIIRSLWIDAPGILTQ</sequence>
<reference evidence="1 2" key="1">
    <citation type="journal article" date="2013" name="PLoS Genet.">
        <title>Distinctive expansion of potential virulence genes in the genome of the oomycete fish pathogen Saprolegnia parasitica.</title>
        <authorList>
            <person name="Jiang R.H."/>
            <person name="de Bruijn I."/>
            <person name="Haas B.J."/>
            <person name="Belmonte R."/>
            <person name="Lobach L."/>
            <person name="Christie J."/>
            <person name="van den Ackerveken G."/>
            <person name="Bottin A."/>
            <person name="Bulone V."/>
            <person name="Diaz-Moreno S.M."/>
            <person name="Dumas B."/>
            <person name="Fan L."/>
            <person name="Gaulin E."/>
            <person name="Govers F."/>
            <person name="Grenville-Briggs L.J."/>
            <person name="Horner N.R."/>
            <person name="Levin J.Z."/>
            <person name="Mammella M."/>
            <person name="Meijer H.J."/>
            <person name="Morris P."/>
            <person name="Nusbaum C."/>
            <person name="Oome S."/>
            <person name="Phillips A.J."/>
            <person name="van Rooyen D."/>
            <person name="Rzeszutek E."/>
            <person name="Saraiva M."/>
            <person name="Secombes C.J."/>
            <person name="Seidl M.F."/>
            <person name="Snel B."/>
            <person name="Stassen J.H."/>
            <person name="Sykes S."/>
            <person name="Tripathy S."/>
            <person name="van den Berg H."/>
            <person name="Vega-Arreguin J.C."/>
            <person name="Wawra S."/>
            <person name="Young S.K."/>
            <person name="Zeng Q."/>
            <person name="Dieguez-Uribeondo J."/>
            <person name="Russ C."/>
            <person name="Tyler B.M."/>
            <person name="van West P."/>
        </authorList>
    </citation>
    <scope>NUCLEOTIDE SEQUENCE [LARGE SCALE GENOMIC DNA]</scope>
    <source>
        <strain evidence="1 2">CBS 223.65</strain>
    </source>
</reference>
<evidence type="ECO:0008006" key="3">
    <source>
        <dbReference type="Google" id="ProtNLM"/>
    </source>
</evidence>
<name>A0A067CBI3_SAPPC</name>
<keyword evidence="2" id="KW-1185">Reference proteome</keyword>
<dbReference type="OMA" id="QETHASF"/>
<dbReference type="VEuPathDB" id="FungiDB:SPRG_10584"/>
<proteinExistence type="predicted"/>
<evidence type="ECO:0000313" key="1">
    <source>
        <dbReference type="EMBL" id="KDO24157.1"/>
    </source>
</evidence>
<dbReference type="STRING" id="695850.A0A067CBI3"/>
<dbReference type="InterPro" id="IPR011335">
    <property type="entry name" value="Restrct_endonuc-II-like"/>
</dbReference>
<accession>A0A067CBI3</accession>
<dbReference type="KEGG" id="spar:SPRG_10584"/>
<dbReference type="OrthoDB" id="2124056at2759"/>
<dbReference type="EMBL" id="KK583245">
    <property type="protein sequence ID" value="KDO24157.1"/>
    <property type="molecule type" value="Genomic_DNA"/>
</dbReference>
<protein>
    <recommendedName>
        <fullName evidence="3">YqaJ viral recombinase domain-containing protein</fullName>
    </recommendedName>
</protein>
<evidence type="ECO:0000313" key="2">
    <source>
        <dbReference type="Proteomes" id="UP000030745"/>
    </source>
</evidence>